<dbReference type="PANTHER" id="PTHR12526:SF595">
    <property type="entry name" value="BLL5217 PROTEIN"/>
    <property type="match status" value="1"/>
</dbReference>
<comment type="caution">
    <text evidence="3">The sequence shown here is derived from an EMBL/GenBank/DDBJ whole genome shotgun (WGS) entry which is preliminary data.</text>
</comment>
<name>A0A562LG16_9BRAD</name>
<reference evidence="3 4" key="1">
    <citation type="journal article" date="2015" name="Stand. Genomic Sci.">
        <title>Genomic Encyclopedia of Bacterial and Archaeal Type Strains, Phase III: the genomes of soil and plant-associated and newly described type strains.</title>
        <authorList>
            <person name="Whitman W.B."/>
            <person name="Woyke T."/>
            <person name="Klenk H.P."/>
            <person name="Zhou Y."/>
            <person name="Lilburn T.G."/>
            <person name="Beck B.J."/>
            <person name="De Vos P."/>
            <person name="Vandamme P."/>
            <person name="Eisen J.A."/>
            <person name="Garrity G."/>
            <person name="Hugenholtz P."/>
            <person name="Kyrpides N.C."/>
        </authorList>
    </citation>
    <scope>NUCLEOTIDE SEQUENCE [LARGE SCALE GENOMIC DNA]</scope>
    <source>
        <strain evidence="3 4">CGMCC 1.10947</strain>
    </source>
</reference>
<dbReference type="RefSeq" id="WP_145631873.1">
    <property type="nucleotide sequence ID" value="NZ_CP088014.1"/>
</dbReference>
<feature type="domain" description="Glycosyl transferase family 1" evidence="1">
    <location>
        <begin position="168"/>
        <end position="320"/>
    </location>
</feature>
<dbReference type="InterPro" id="IPR028098">
    <property type="entry name" value="Glyco_trans_4-like_N"/>
</dbReference>
<organism evidence="3 4">
    <name type="scientific">Bradyrhizobium daqingense</name>
    <dbReference type="NCBI Taxonomy" id="993502"/>
    <lineage>
        <taxon>Bacteria</taxon>
        <taxon>Pseudomonadati</taxon>
        <taxon>Pseudomonadota</taxon>
        <taxon>Alphaproteobacteria</taxon>
        <taxon>Hyphomicrobiales</taxon>
        <taxon>Nitrobacteraceae</taxon>
        <taxon>Bradyrhizobium</taxon>
    </lineage>
</organism>
<keyword evidence="3" id="KW-0808">Transferase</keyword>
<feature type="domain" description="Glycosyltransferase subfamily 4-like N-terminal" evidence="2">
    <location>
        <begin position="18"/>
        <end position="119"/>
    </location>
</feature>
<dbReference type="Pfam" id="PF00534">
    <property type="entry name" value="Glycos_transf_1"/>
    <property type="match status" value="1"/>
</dbReference>
<evidence type="ECO:0000313" key="4">
    <source>
        <dbReference type="Proteomes" id="UP000317176"/>
    </source>
</evidence>
<proteinExistence type="predicted"/>
<dbReference type="EMBL" id="VLKL01000006">
    <property type="protein sequence ID" value="TWI06564.1"/>
    <property type="molecule type" value="Genomic_DNA"/>
</dbReference>
<dbReference type="OrthoDB" id="9801573at2"/>
<accession>A0A562LG16</accession>
<evidence type="ECO:0000259" key="2">
    <source>
        <dbReference type="Pfam" id="PF13439"/>
    </source>
</evidence>
<dbReference type="GO" id="GO:0016757">
    <property type="term" value="F:glycosyltransferase activity"/>
    <property type="evidence" value="ECO:0007669"/>
    <property type="project" value="InterPro"/>
</dbReference>
<dbReference type="PANTHER" id="PTHR12526">
    <property type="entry name" value="GLYCOSYLTRANSFERASE"/>
    <property type="match status" value="1"/>
</dbReference>
<keyword evidence="4" id="KW-1185">Reference proteome</keyword>
<dbReference type="Proteomes" id="UP000317176">
    <property type="component" value="Unassembled WGS sequence"/>
</dbReference>
<sequence>MRIAQLAPLAECVPPKLYGGTERVIAWLVDELVDLGHDVTLFASGDSSTRAKLHAVWPRALRLGRRGVDPNAASAMMIEAIARRARDFDVIHSHVDWLPLPVLSRTGVPFLTTMHGRLDLQGLSNVIGTFPQAPFVSISANQRRPLPDANWIATIPHGLPRDLFRPSYENGSYLAFLGRLTAEKGPEAAIRIARAVRMPLRIAAKIPRGETAYFKKKLEPEIDGHNIQLVGEVDEVQKQPFLDGAAALLFPIDWPEPFGLVMIEAMACGTPVIAYRSGSVPEVVEDDVTGFIVDGEEQAIEAVKEVVRLDRRKVRARFEERFLASRMATEYESQYRELVVRGGRCA</sequence>
<dbReference type="Gene3D" id="3.40.50.2000">
    <property type="entry name" value="Glycogen Phosphorylase B"/>
    <property type="match status" value="2"/>
</dbReference>
<dbReference type="AlphaFoldDB" id="A0A562LG16"/>
<protein>
    <submittedName>
        <fullName evidence="3">Glycosyltransferase involved in cell wall biosynthesis</fullName>
    </submittedName>
</protein>
<evidence type="ECO:0000259" key="1">
    <source>
        <dbReference type="Pfam" id="PF00534"/>
    </source>
</evidence>
<gene>
    <name evidence="3" type="ORF">IQ17_02779</name>
</gene>
<dbReference type="Pfam" id="PF13439">
    <property type="entry name" value="Glyco_transf_4"/>
    <property type="match status" value="1"/>
</dbReference>
<dbReference type="InterPro" id="IPR001296">
    <property type="entry name" value="Glyco_trans_1"/>
</dbReference>
<dbReference type="CDD" id="cd03802">
    <property type="entry name" value="GT4_AviGT4-like"/>
    <property type="match status" value="1"/>
</dbReference>
<dbReference type="SUPFAM" id="SSF53756">
    <property type="entry name" value="UDP-Glycosyltransferase/glycogen phosphorylase"/>
    <property type="match status" value="1"/>
</dbReference>
<evidence type="ECO:0000313" key="3">
    <source>
        <dbReference type="EMBL" id="TWI06564.1"/>
    </source>
</evidence>